<reference evidence="1" key="1">
    <citation type="submission" date="2024-07" db="EMBL/GenBank/DDBJ databases">
        <title>Complete genome sequence of Verrucomicrobiaceae bacterium NT6N.</title>
        <authorList>
            <person name="Huang C."/>
            <person name="Takami H."/>
            <person name="Hamasaki K."/>
        </authorList>
    </citation>
    <scope>NUCLEOTIDE SEQUENCE</scope>
    <source>
        <strain evidence="1">NT6N</strain>
    </source>
</reference>
<name>A0AAT9FPI3_9BACT</name>
<protein>
    <recommendedName>
        <fullName evidence="2">HEAT repeat domain-containing protein</fullName>
    </recommendedName>
</protein>
<dbReference type="Gene3D" id="1.25.10.10">
    <property type="entry name" value="Leucine-rich Repeat Variant"/>
    <property type="match status" value="1"/>
</dbReference>
<evidence type="ECO:0000313" key="1">
    <source>
        <dbReference type="EMBL" id="BDS07905.1"/>
    </source>
</evidence>
<proteinExistence type="predicted"/>
<dbReference type="EMBL" id="AP026866">
    <property type="protein sequence ID" value="BDS07905.1"/>
    <property type="molecule type" value="Genomic_DNA"/>
</dbReference>
<accession>A0AAT9FPI3</accession>
<dbReference type="InterPro" id="IPR011989">
    <property type="entry name" value="ARM-like"/>
</dbReference>
<dbReference type="AlphaFoldDB" id="A0AAT9FPI3"/>
<organism evidence="1">
    <name type="scientific">Oceaniferula spumae</name>
    <dbReference type="NCBI Taxonomy" id="2979115"/>
    <lineage>
        <taxon>Bacteria</taxon>
        <taxon>Pseudomonadati</taxon>
        <taxon>Verrucomicrobiota</taxon>
        <taxon>Verrucomicrobiia</taxon>
        <taxon>Verrucomicrobiales</taxon>
        <taxon>Verrucomicrobiaceae</taxon>
        <taxon>Oceaniferula</taxon>
    </lineage>
</organism>
<evidence type="ECO:0008006" key="2">
    <source>
        <dbReference type="Google" id="ProtNLM"/>
    </source>
</evidence>
<sequence>MNNLTTEPDMHTALWSLVRNNNKLFSQKRNLEKFRTLLNIISENGTIEDLINIMSIFLYGNNAQKELIENTCLPCLRKLPCEDLPKLDERLRSSISYAGWNINETTDWKQKPSLFELCILACHPNGYTRERAVTALANHYEPVALAIALIRCNDWVSPIRISARDTAVNIIARINTDELMKVWIVFDRVSHGQRHGDISLSKTLFPLLRERIPSNELHLQLESGNSRTRRYAAEVMWHTHQSLNYSDLQALCACSDPYVCFRTMRDILPRLDQRVRTKLLDLVKTKKWAPARLERLRLLMTDQPECMHDELLDALCDRSASVRNFARFHLKEHSDVDMELHYQRKLESPNISTRIAALAGLTEIGSPIVADHAKRWLKEENPRIVAAGLSALPAEVIDNCEDHILKKVTNHSLQISKAAYIALCNSPPLSAKITPYFQRDDLSERQSIYFANLLLLQSRWEAVAHAISFCRHNSKEVNKCGVFWLQRWVYGERKFWMTPSKSDLQDIHRELELSHSNMTEALMKEIRFLLDSYQ</sequence>
<dbReference type="InterPro" id="IPR016024">
    <property type="entry name" value="ARM-type_fold"/>
</dbReference>
<dbReference type="SUPFAM" id="SSF48371">
    <property type="entry name" value="ARM repeat"/>
    <property type="match status" value="1"/>
</dbReference>
<dbReference type="KEGG" id="osu:NT6N_29450"/>
<gene>
    <name evidence="1" type="ORF">NT6N_29450</name>
</gene>